<dbReference type="PANTHER" id="PTHR46388:SF2">
    <property type="entry name" value="NHL REPEAT-CONTAINING PROTEIN 2"/>
    <property type="match status" value="1"/>
</dbReference>
<feature type="domain" description="Thioredoxin" evidence="3">
    <location>
        <begin position="2"/>
        <end position="147"/>
    </location>
</feature>
<dbReference type="Proteomes" id="UP000662857">
    <property type="component" value="Chromosome"/>
</dbReference>
<dbReference type="EMBL" id="CP070499">
    <property type="protein sequence ID" value="QSB14732.1"/>
    <property type="molecule type" value="Genomic_DNA"/>
</dbReference>
<dbReference type="InterPro" id="IPR000866">
    <property type="entry name" value="AhpC/TSA"/>
</dbReference>
<reference evidence="4" key="1">
    <citation type="submission" date="2021-02" db="EMBL/GenBank/DDBJ databases">
        <title>Natrosporangium hydrolyticum gen. nov., sp. nov, a haloalkaliphilic actinobacterium from a soda solonchak soil.</title>
        <authorList>
            <person name="Sorokin D.Y."/>
            <person name="Khijniak T.V."/>
            <person name="Zakharycheva A.P."/>
            <person name="Boueva O.V."/>
            <person name="Ariskina E.V."/>
            <person name="Hahnke R.L."/>
            <person name="Bunk B."/>
            <person name="Sproer C."/>
            <person name="Schumann P."/>
            <person name="Evtushenko L.I."/>
            <person name="Kublanov I.V."/>
        </authorList>
    </citation>
    <scope>NUCLEOTIDE SEQUENCE</scope>
    <source>
        <strain evidence="4">DSM 106523</strain>
    </source>
</reference>
<dbReference type="SUPFAM" id="SSF52833">
    <property type="entry name" value="Thioredoxin-like"/>
    <property type="match status" value="1"/>
</dbReference>
<dbReference type="InterPro" id="IPR013766">
    <property type="entry name" value="Thioredoxin_domain"/>
</dbReference>
<keyword evidence="1" id="KW-0677">Repeat</keyword>
<dbReference type="Pfam" id="PF00578">
    <property type="entry name" value="AhpC-TSA"/>
    <property type="match status" value="1"/>
</dbReference>
<dbReference type="RefSeq" id="WP_239676885.1">
    <property type="nucleotide sequence ID" value="NZ_CP070499.1"/>
</dbReference>
<dbReference type="KEGG" id="nhy:JQS43_25315"/>
<feature type="repeat" description="NHL" evidence="2">
    <location>
        <begin position="408"/>
        <end position="438"/>
    </location>
</feature>
<dbReference type="PANTHER" id="PTHR46388">
    <property type="entry name" value="NHL REPEAT-CONTAINING PROTEIN 2"/>
    <property type="match status" value="1"/>
</dbReference>
<accession>A0A895YF16</accession>
<dbReference type="GO" id="GO:0016209">
    <property type="term" value="F:antioxidant activity"/>
    <property type="evidence" value="ECO:0007669"/>
    <property type="project" value="InterPro"/>
</dbReference>
<name>A0A895YF16_9ACTN</name>
<gene>
    <name evidence="4" type="ORF">JQS43_25315</name>
</gene>
<dbReference type="InterPro" id="IPR045302">
    <property type="entry name" value="NHL2_NHL_rpt_dom"/>
</dbReference>
<dbReference type="AlphaFoldDB" id="A0A895YF16"/>
<evidence type="ECO:0000256" key="2">
    <source>
        <dbReference type="PROSITE-ProRule" id="PRU00504"/>
    </source>
</evidence>
<dbReference type="Gene3D" id="3.40.30.10">
    <property type="entry name" value="Glutaredoxin"/>
    <property type="match status" value="1"/>
</dbReference>
<evidence type="ECO:0000313" key="5">
    <source>
        <dbReference type="Proteomes" id="UP000662857"/>
    </source>
</evidence>
<keyword evidence="5" id="KW-1185">Reference proteome</keyword>
<dbReference type="SUPFAM" id="SSF101898">
    <property type="entry name" value="NHL repeat"/>
    <property type="match status" value="1"/>
</dbReference>
<dbReference type="Pfam" id="PF01436">
    <property type="entry name" value="NHL"/>
    <property type="match status" value="1"/>
</dbReference>
<dbReference type="GO" id="GO:0016491">
    <property type="term" value="F:oxidoreductase activity"/>
    <property type="evidence" value="ECO:0007669"/>
    <property type="project" value="InterPro"/>
</dbReference>
<dbReference type="InterPro" id="IPR011042">
    <property type="entry name" value="6-blade_b-propeller_TolB-like"/>
</dbReference>
<evidence type="ECO:0000256" key="1">
    <source>
        <dbReference type="ARBA" id="ARBA00022737"/>
    </source>
</evidence>
<dbReference type="InterPro" id="IPR001258">
    <property type="entry name" value="NHL_repeat"/>
</dbReference>
<evidence type="ECO:0000313" key="4">
    <source>
        <dbReference type="EMBL" id="QSB14732.1"/>
    </source>
</evidence>
<sequence>MTEPKVRAPELTGRGWLNTDGRQLRLADLRGRIVVLDFWTFCCINCLHVVDELRPLEERYSDVLVVIGVHSPKFAHERDPAALAAAVERHGVTHPVLDDPELVTWRQYAARAWPTLAVVDPTGYVVASMAGEGHADGLARLIDQLITEHEERGTLRRGGEVATLAAAPQTTLRFPAKALPLPDGGSLVADTVHHRLVELAPDQQTVRRTIGDGSRGRLDGPAEEAQFSEPQGLCWLPPRIAEIAGYELVVADTVNHLLRGVQFPADGGPPQVRTIAGTGRPWRAKADFHRHDAYAMDLSSPWDVAWYADRVIVAMAGVHQLWSFDPGARTVEMWAGTTVEGLRDGPLREAWLAQPSGLSVSPDGARLWIADSETSALRYVEQEQLHTAVGTGLFDFGHADGPAATALLQHPLGVAALPDGAVLVADTYNGAIRRFDPATDQVATVATGLADPSDLVVADDGTVLVVESAGHRLVPLAPAELARAEQAPESRLRTERPATALAAGEVELTVVFSPAPGQQLDSSFGPATRLEVSAMPAELLRDGAGVGSELTRRLVLDPAVGGGVLQVVAQAATCDADGPHAACHLTRQDWGVPVTIAPDGAGSLPLVLRGVDPQLGRADPG</sequence>
<dbReference type="CDD" id="cd14951">
    <property type="entry name" value="NHL-2_like"/>
    <property type="match status" value="1"/>
</dbReference>
<dbReference type="Gene3D" id="2.120.10.30">
    <property type="entry name" value="TolB, C-terminal domain"/>
    <property type="match status" value="2"/>
</dbReference>
<dbReference type="PROSITE" id="PS51125">
    <property type="entry name" value="NHL"/>
    <property type="match status" value="1"/>
</dbReference>
<proteinExistence type="predicted"/>
<organism evidence="4 5">
    <name type="scientific">Natronosporangium hydrolyticum</name>
    <dbReference type="NCBI Taxonomy" id="2811111"/>
    <lineage>
        <taxon>Bacteria</taxon>
        <taxon>Bacillati</taxon>
        <taxon>Actinomycetota</taxon>
        <taxon>Actinomycetes</taxon>
        <taxon>Micromonosporales</taxon>
        <taxon>Micromonosporaceae</taxon>
        <taxon>Natronosporangium</taxon>
    </lineage>
</organism>
<dbReference type="InterPro" id="IPR036249">
    <property type="entry name" value="Thioredoxin-like_sf"/>
</dbReference>
<dbReference type="PROSITE" id="PS51352">
    <property type="entry name" value="THIOREDOXIN_2"/>
    <property type="match status" value="1"/>
</dbReference>
<evidence type="ECO:0000259" key="3">
    <source>
        <dbReference type="PROSITE" id="PS51352"/>
    </source>
</evidence>
<protein>
    <submittedName>
        <fullName evidence="4">NHL domain-containing thioredoxin family protein</fullName>
    </submittedName>
</protein>